<dbReference type="AlphaFoldDB" id="V4AT22"/>
<reference evidence="2 3" key="1">
    <citation type="journal article" date="2013" name="Nature">
        <title>Insights into bilaterian evolution from three spiralian genomes.</title>
        <authorList>
            <person name="Simakov O."/>
            <person name="Marletaz F."/>
            <person name="Cho S.J."/>
            <person name="Edsinger-Gonzales E."/>
            <person name="Havlak P."/>
            <person name="Hellsten U."/>
            <person name="Kuo D.H."/>
            <person name="Larsson T."/>
            <person name="Lv J."/>
            <person name="Arendt D."/>
            <person name="Savage R."/>
            <person name="Osoegawa K."/>
            <person name="de Jong P."/>
            <person name="Grimwood J."/>
            <person name="Chapman J.A."/>
            <person name="Shapiro H."/>
            <person name="Aerts A."/>
            <person name="Otillar R.P."/>
            <person name="Terry A.Y."/>
            <person name="Boore J.L."/>
            <person name="Grigoriev I.V."/>
            <person name="Lindberg D.R."/>
            <person name="Seaver E.C."/>
            <person name="Weisblat D.A."/>
            <person name="Putnam N.H."/>
            <person name="Rokhsar D.S."/>
        </authorList>
    </citation>
    <scope>NUCLEOTIDE SEQUENCE [LARGE SCALE GENOMIC DNA]</scope>
</reference>
<dbReference type="Proteomes" id="UP000030746">
    <property type="component" value="Unassembled WGS sequence"/>
</dbReference>
<evidence type="ECO:0000313" key="2">
    <source>
        <dbReference type="EMBL" id="ESO98035.1"/>
    </source>
</evidence>
<sequence>MNTQILKDQNYREHIIYILEHWHNNTQFEELERWENLKETIKGISIKHSIRIQKEKKLLLEYLYLQLETLEQNYNSDHPDITATKSQILALEQEFNLGTIIRSKKEFTGSDISNIEIYKLFEIKNSANKEIQEIENDEGGIVDAYEECSKNHTERKYIDTNTEPEVKPDLPEEESVQVEVYHQRPTPRRPMFIPKGEHVETSLSSDGDDISYLSIGPDISTSRDVHSRQTNDTVLSSKNSMESELELRSVCLGSDNLPEQPLSAAVQDKACAKKTEKFDVSTKPRIDCATKILKRHYQDDPDLPEPANSHHDLMAQFVESKPFNTKRDTRTHSKNSRSGSIGGSKVIAPTWMGSRPPAPSAAEVALPRYSRYTEYKPSIPVTIPVSSPETVKNNMPQGEGLKIPTRRRGQNPALGYKSGWR</sequence>
<keyword evidence="3" id="KW-1185">Reference proteome</keyword>
<accession>V4AT22</accession>
<dbReference type="EMBL" id="KB201288">
    <property type="protein sequence ID" value="ESO98035.1"/>
    <property type="molecule type" value="Genomic_DNA"/>
</dbReference>
<dbReference type="RefSeq" id="XP_009051271.1">
    <property type="nucleotide sequence ID" value="XM_009053023.1"/>
</dbReference>
<organism evidence="2 3">
    <name type="scientific">Lottia gigantea</name>
    <name type="common">Giant owl limpet</name>
    <dbReference type="NCBI Taxonomy" id="225164"/>
    <lineage>
        <taxon>Eukaryota</taxon>
        <taxon>Metazoa</taxon>
        <taxon>Spiralia</taxon>
        <taxon>Lophotrochozoa</taxon>
        <taxon>Mollusca</taxon>
        <taxon>Gastropoda</taxon>
        <taxon>Patellogastropoda</taxon>
        <taxon>Lottioidea</taxon>
        <taxon>Lottiidae</taxon>
        <taxon>Lottia</taxon>
    </lineage>
</organism>
<dbReference type="CTD" id="20242729"/>
<name>V4AT22_LOTGI</name>
<dbReference type="HOGENOM" id="CLU_652639_0_0_1"/>
<dbReference type="KEGG" id="lgi:LOTGIDRAFT_174438"/>
<feature type="region of interest" description="Disordered" evidence="1">
    <location>
        <begin position="383"/>
        <end position="421"/>
    </location>
</feature>
<proteinExistence type="predicted"/>
<gene>
    <name evidence="2" type="ORF">LOTGIDRAFT_174438</name>
</gene>
<evidence type="ECO:0000256" key="1">
    <source>
        <dbReference type="SAM" id="MobiDB-lite"/>
    </source>
</evidence>
<protein>
    <submittedName>
        <fullName evidence="2">Uncharacterized protein</fullName>
    </submittedName>
</protein>
<evidence type="ECO:0000313" key="3">
    <source>
        <dbReference type="Proteomes" id="UP000030746"/>
    </source>
</evidence>
<feature type="region of interest" description="Disordered" evidence="1">
    <location>
        <begin position="321"/>
        <end position="361"/>
    </location>
</feature>
<dbReference type="GeneID" id="20242729"/>